<evidence type="ECO:0000256" key="2">
    <source>
        <dbReference type="ARBA" id="ARBA00023015"/>
    </source>
</evidence>
<dbReference type="InterPro" id="IPR014284">
    <property type="entry name" value="RNA_pol_sigma-70_dom"/>
</dbReference>
<proteinExistence type="inferred from homology"/>
<feature type="domain" description="RNA polymerase sigma factor 70 region 4 type 2" evidence="6">
    <location>
        <begin position="121"/>
        <end position="172"/>
    </location>
</feature>
<accession>A0ABN8EW01</accession>
<keyword evidence="2" id="KW-0805">Transcription regulation</keyword>
<comment type="caution">
    <text evidence="7">The sequence shown here is derived from an EMBL/GenBank/DDBJ whole genome shotgun (WGS) entry which is preliminary data.</text>
</comment>
<dbReference type="InterPro" id="IPR013325">
    <property type="entry name" value="RNA_pol_sigma_r2"/>
</dbReference>
<dbReference type="InterPro" id="IPR007627">
    <property type="entry name" value="RNA_pol_sigma70_r2"/>
</dbReference>
<name>A0ABN8EW01_9BACT</name>
<dbReference type="Pfam" id="PF04542">
    <property type="entry name" value="Sigma70_r2"/>
    <property type="match status" value="1"/>
</dbReference>
<dbReference type="Pfam" id="PF08281">
    <property type="entry name" value="Sigma70_r4_2"/>
    <property type="match status" value="1"/>
</dbReference>
<dbReference type="NCBIfam" id="TIGR02937">
    <property type="entry name" value="sigma70-ECF"/>
    <property type="match status" value="1"/>
</dbReference>
<dbReference type="PANTHER" id="PTHR43133:SF46">
    <property type="entry name" value="RNA POLYMERASE SIGMA-70 FACTOR ECF SUBFAMILY"/>
    <property type="match status" value="1"/>
</dbReference>
<dbReference type="PANTHER" id="PTHR43133">
    <property type="entry name" value="RNA POLYMERASE ECF-TYPE SIGMA FACTO"/>
    <property type="match status" value="1"/>
</dbReference>
<dbReference type="InterPro" id="IPR036388">
    <property type="entry name" value="WH-like_DNA-bd_sf"/>
</dbReference>
<dbReference type="Gene3D" id="1.10.10.10">
    <property type="entry name" value="Winged helix-like DNA-binding domain superfamily/Winged helix DNA-binding domain"/>
    <property type="match status" value="1"/>
</dbReference>
<evidence type="ECO:0000259" key="6">
    <source>
        <dbReference type="Pfam" id="PF08281"/>
    </source>
</evidence>
<sequence>MAKLLSLFTNEYDLARAVQRQDPKAQTRLYEKFSSKMLAVCTRYVGDKMEAEDVMIDGFMRVFDKIDQFTFQGSFEGWIRKIMVNEALMYVRSKKMIIVDLEYAVEEPNESSFSTDLEAADLMQIIEELPVGYRTVFNLYAIEGYNHQEIGEMLGISEGTSKSQLSRARAMLQAKVMKSQDARTLERKTLG</sequence>
<organism evidence="7 8">
    <name type="scientific">Emticicia aquatica</name>
    <dbReference type="NCBI Taxonomy" id="1681835"/>
    <lineage>
        <taxon>Bacteria</taxon>
        <taxon>Pseudomonadati</taxon>
        <taxon>Bacteroidota</taxon>
        <taxon>Cytophagia</taxon>
        <taxon>Cytophagales</taxon>
        <taxon>Leadbetterellaceae</taxon>
        <taxon>Emticicia</taxon>
    </lineage>
</organism>
<evidence type="ECO:0000313" key="7">
    <source>
        <dbReference type="EMBL" id="CAH0997214.1"/>
    </source>
</evidence>
<dbReference type="InterPro" id="IPR013249">
    <property type="entry name" value="RNA_pol_sigma70_r4_t2"/>
</dbReference>
<keyword evidence="4" id="KW-0804">Transcription</keyword>
<dbReference type="InterPro" id="IPR039425">
    <property type="entry name" value="RNA_pol_sigma-70-like"/>
</dbReference>
<evidence type="ECO:0000259" key="5">
    <source>
        <dbReference type="Pfam" id="PF04542"/>
    </source>
</evidence>
<evidence type="ECO:0000313" key="8">
    <source>
        <dbReference type="Proteomes" id="UP000837932"/>
    </source>
</evidence>
<feature type="domain" description="RNA polymerase sigma-70 region 2" evidence="5">
    <location>
        <begin position="29"/>
        <end position="95"/>
    </location>
</feature>
<dbReference type="Gene3D" id="1.10.1740.10">
    <property type="match status" value="1"/>
</dbReference>
<evidence type="ECO:0008006" key="9">
    <source>
        <dbReference type="Google" id="ProtNLM"/>
    </source>
</evidence>
<dbReference type="SUPFAM" id="SSF88946">
    <property type="entry name" value="Sigma2 domain of RNA polymerase sigma factors"/>
    <property type="match status" value="1"/>
</dbReference>
<keyword evidence="3" id="KW-0731">Sigma factor</keyword>
<dbReference type="EMBL" id="CAKLPY010000002">
    <property type="protein sequence ID" value="CAH0997214.1"/>
    <property type="molecule type" value="Genomic_DNA"/>
</dbReference>
<dbReference type="InterPro" id="IPR013324">
    <property type="entry name" value="RNA_pol_sigma_r3/r4-like"/>
</dbReference>
<dbReference type="RefSeq" id="WP_238807821.1">
    <property type="nucleotide sequence ID" value="NZ_CAKLPY010000002.1"/>
</dbReference>
<evidence type="ECO:0000256" key="3">
    <source>
        <dbReference type="ARBA" id="ARBA00023082"/>
    </source>
</evidence>
<evidence type="ECO:0000256" key="1">
    <source>
        <dbReference type="ARBA" id="ARBA00010641"/>
    </source>
</evidence>
<dbReference type="CDD" id="cd06171">
    <property type="entry name" value="Sigma70_r4"/>
    <property type="match status" value="1"/>
</dbReference>
<evidence type="ECO:0000256" key="4">
    <source>
        <dbReference type="ARBA" id="ARBA00023163"/>
    </source>
</evidence>
<keyword evidence="8" id="KW-1185">Reference proteome</keyword>
<comment type="similarity">
    <text evidence="1">Belongs to the sigma-70 factor family. ECF subfamily.</text>
</comment>
<dbReference type="Proteomes" id="UP000837932">
    <property type="component" value="Unassembled WGS sequence"/>
</dbReference>
<gene>
    <name evidence="7" type="ORF">EMA8858_03354</name>
</gene>
<reference evidence="7" key="1">
    <citation type="submission" date="2021-12" db="EMBL/GenBank/DDBJ databases">
        <authorList>
            <person name="Rodrigo-Torres L."/>
            <person name="Arahal R. D."/>
            <person name="Lucena T."/>
        </authorList>
    </citation>
    <scope>NUCLEOTIDE SEQUENCE</scope>
    <source>
        <strain evidence="7">CECT 8858</strain>
    </source>
</reference>
<protein>
    <recommendedName>
        <fullName evidence="9">RNA polymerase subunit sigma-70</fullName>
    </recommendedName>
</protein>
<dbReference type="SUPFAM" id="SSF88659">
    <property type="entry name" value="Sigma3 and sigma4 domains of RNA polymerase sigma factors"/>
    <property type="match status" value="1"/>
</dbReference>